<gene>
    <name evidence="1" type="ORF">J1N35_044580</name>
</gene>
<protein>
    <submittedName>
        <fullName evidence="1">Uncharacterized protein</fullName>
    </submittedName>
</protein>
<name>A0A9D3ZG95_9ROSI</name>
<comment type="caution">
    <text evidence="1">The sequence shown here is derived from an EMBL/GenBank/DDBJ whole genome shotgun (WGS) entry which is preliminary data.</text>
</comment>
<keyword evidence="2" id="KW-1185">Reference proteome</keyword>
<evidence type="ECO:0000313" key="1">
    <source>
        <dbReference type="EMBL" id="KAH1032406.1"/>
    </source>
</evidence>
<dbReference type="Proteomes" id="UP000828251">
    <property type="component" value="Unassembled WGS sequence"/>
</dbReference>
<evidence type="ECO:0000313" key="2">
    <source>
        <dbReference type="Proteomes" id="UP000828251"/>
    </source>
</evidence>
<dbReference type="AlphaFoldDB" id="A0A9D3ZG95"/>
<sequence>MLRRRKNTIRSLRHDDGKGTIDKKEIKEIARNYFQHLFTSNWSEDTTHVFSGIERYVSEEVNSKWIENYTKEEIITTLKEIGPTKA</sequence>
<dbReference type="OrthoDB" id="1428983at2759"/>
<dbReference type="EMBL" id="JAIQCV010000013">
    <property type="protein sequence ID" value="KAH1032406.1"/>
    <property type="molecule type" value="Genomic_DNA"/>
</dbReference>
<accession>A0A9D3ZG95</accession>
<proteinExistence type="predicted"/>
<organism evidence="1 2">
    <name type="scientific">Gossypium stocksii</name>
    <dbReference type="NCBI Taxonomy" id="47602"/>
    <lineage>
        <taxon>Eukaryota</taxon>
        <taxon>Viridiplantae</taxon>
        <taxon>Streptophyta</taxon>
        <taxon>Embryophyta</taxon>
        <taxon>Tracheophyta</taxon>
        <taxon>Spermatophyta</taxon>
        <taxon>Magnoliopsida</taxon>
        <taxon>eudicotyledons</taxon>
        <taxon>Gunneridae</taxon>
        <taxon>Pentapetalae</taxon>
        <taxon>rosids</taxon>
        <taxon>malvids</taxon>
        <taxon>Malvales</taxon>
        <taxon>Malvaceae</taxon>
        <taxon>Malvoideae</taxon>
        <taxon>Gossypium</taxon>
    </lineage>
</organism>
<reference evidence="1 2" key="1">
    <citation type="journal article" date="2021" name="Plant Biotechnol. J.">
        <title>Multi-omics assisted identification of the key and species-specific regulatory components of drought-tolerant mechanisms in Gossypium stocksii.</title>
        <authorList>
            <person name="Yu D."/>
            <person name="Ke L."/>
            <person name="Zhang D."/>
            <person name="Wu Y."/>
            <person name="Sun Y."/>
            <person name="Mei J."/>
            <person name="Sun J."/>
            <person name="Sun Y."/>
        </authorList>
    </citation>
    <scope>NUCLEOTIDE SEQUENCE [LARGE SCALE GENOMIC DNA]</scope>
    <source>
        <strain evidence="2">cv. E1</strain>
        <tissue evidence="1">Leaf</tissue>
    </source>
</reference>